<dbReference type="PROSITE" id="PS00217">
    <property type="entry name" value="SUGAR_TRANSPORT_2"/>
    <property type="match status" value="1"/>
</dbReference>
<dbReference type="InterPro" id="IPR050360">
    <property type="entry name" value="MFS_Sugar_Transporters"/>
</dbReference>
<feature type="compositionally biased region" description="Low complexity" evidence="8">
    <location>
        <begin position="574"/>
        <end position="589"/>
    </location>
</feature>
<evidence type="ECO:0000256" key="7">
    <source>
        <dbReference type="SAM" id="Coils"/>
    </source>
</evidence>
<feature type="transmembrane region" description="Helical" evidence="9">
    <location>
        <begin position="52"/>
        <end position="75"/>
    </location>
</feature>
<feature type="transmembrane region" description="Helical" evidence="9">
    <location>
        <begin position="9"/>
        <end position="26"/>
    </location>
</feature>
<sequence length="668" mass="73500">MPLLTSQARIYLICSFVSLGGFIYRFDNSIIEAYVAAPEFTRNYHLDPDSGAGIAAVSVTLGAGFLASFMSGFVADRLGRKFLFYVAGILNVVGSIIQCTAPNLAAFLCGRVITGLGLGTFSMLVPLYQSEIARPENRGRLITLYQVGVTLGILVGFWIYYGVMMTNPFATWKTLLALQLVPSGILILGLHLIPESPRWLIYRNRYNEALRIMALLRSEGDKDDLDLQMEFTGVRQDVWFDKHYTQKSFMGLWSAGIENNRIRTLLGMGIHVGTQISGSNVFIFYLPDIASASGIVDHGKALFFGSGITGIIGFLGTFPCFLFIDRWPRRRVLVFGALAMAVCMLLIGILSGLYDGDLRSSTLHLMADSAFEFMSSNNIKATYAQYALVCVYLCCFALSWGPTGWIYPAEIYPQMIRANAMGVTTATSYASNLLMTLVAPFMFTSMKFGVYLFFGCMCLLMALVVHVFYPETKGQSLEEVNLIFSGALIDQRPGAHHPATAAEALLRLEQAQFREKRDRLERQLHDHEHDLADAPTTSPGVISPISTVVRSLESNILLSSMNPMDDLEKTAKHNSSATNSSNDSSSPSSPTFIGIRRPSLNLLRPMQGRRPSIMARRSTTTHDQQPSPPLPTTLESDDVLPSPVSSTSSGHPIPFTFNDDISPTHPAT</sequence>
<keyword evidence="12" id="KW-1185">Reference proteome</keyword>
<keyword evidence="5 9" id="KW-1133">Transmembrane helix</keyword>
<feature type="transmembrane region" description="Helical" evidence="9">
    <location>
        <begin position="419"/>
        <end position="442"/>
    </location>
</feature>
<feature type="compositionally biased region" description="Polar residues" evidence="8">
    <location>
        <begin position="659"/>
        <end position="668"/>
    </location>
</feature>
<evidence type="ECO:0000256" key="8">
    <source>
        <dbReference type="SAM" id="MobiDB-lite"/>
    </source>
</evidence>
<dbReference type="Pfam" id="PF00083">
    <property type="entry name" value="Sugar_tr"/>
    <property type="match status" value="1"/>
</dbReference>
<dbReference type="AlphaFoldDB" id="A0A1X2GTS8"/>
<evidence type="ECO:0000256" key="1">
    <source>
        <dbReference type="ARBA" id="ARBA00004141"/>
    </source>
</evidence>
<evidence type="ECO:0000256" key="9">
    <source>
        <dbReference type="SAM" id="Phobius"/>
    </source>
</evidence>
<dbReference type="EMBL" id="MCGT01000003">
    <property type="protein sequence ID" value="ORX61431.1"/>
    <property type="molecule type" value="Genomic_DNA"/>
</dbReference>
<keyword evidence="7" id="KW-0175">Coiled coil</keyword>
<feature type="transmembrane region" description="Helical" evidence="9">
    <location>
        <begin position="331"/>
        <end position="354"/>
    </location>
</feature>
<evidence type="ECO:0000256" key="2">
    <source>
        <dbReference type="ARBA" id="ARBA00010992"/>
    </source>
</evidence>
<dbReference type="InterPro" id="IPR005829">
    <property type="entry name" value="Sugar_transporter_CS"/>
</dbReference>
<feature type="transmembrane region" description="Helical" evidence="9">
    <location>
        <begin position="141"/>
        <end position="163"/>
    </location>
</feature>
<dbReference type="GO" id="GO:0016020">
    <property type="term" value="C:membrane"/>
    <property type="evidence" value="ECO:0007669"/>
    <property type="project" value="UniProtKB-SubCell"/>
</dbReference>
<dbReference type="FunFam" id="1.20.1250.20:FF:000134">
    <property type="entry name" value="MFS sugar transporter protein"/>
    <property type="match status" value="1"/>
</dbReference>
<evidence type="ECO:0000256" key="4">
    <source>
        <dbReference type="ARBA" id="ARBA00022692"/>
    </source>
</evidence>
<evidence type="ECO:0000313" key="12">
    <source>
        <dbReference type="Proteomes" id="UP000242146"/>
    </source>
</evidence>
<protein>
    <recommendedName>
        <fullName evidence="10">Major facilitator superfamily (MFS) profile domain-containing protein</fullName>
    </recommendedName>
</protein>
<dbReference type="OrthoDB" id="4142200at2759"/>
<dbReference type="PANTHER" id="PTHR48022">
    <property type="entry name" value="PLASTIDIC GLUCOSE TRANSPORTER 4"/>
    <property type="match status" value="1"/>
</dbReference>
<dbReference type="InterPro" id="IPR020846">
    <property type="entry name" value="MFS_dom"/>
</dbReference>
<feature type="coiled-coil region" evidence="7">
    <location>
        <begin position="503"/>
        <end position="530"/>
    </location>
</feature>
<dbReference type="Proteomes" id="UP000242146">
    <property type="component" value="Unassembled WGS sequence"/>
</dbReference>
<keyword evidence="4 9" id="KW-0812">Transmembrane</keyword>
<evidence type="ECO:0000256" key="3">
    <source>
        <dbReference type="ARBA" id="ARBA00022448"/>
    </source>
</evidence>
<evidence type="ECO:0000256" key="5">
    <source>
        <dbReference type="ARBA" id="ARBA00022989"/>
    </source>
</evidence>
<accession>A0A1X2GTS8</accession>
<feature type="transmembrane region" description="Helical" evidence="9">
    <location>
        <begin position="104"/>
        <end position="129"/>
    </location>
</feature>
<evidence type="ECO:0000256" key="6">
    <source>
        <dbReference type="ARBA" id="ARBA00023136"/>
    </source>
</evidence>
<organism evidence="11 12">
    <name type="scientific">Hesseltinella vesiculosa</name>
    <dbReference type="NCBI Taxonomy" id="101127"/>
    <lineage>
        <taxon>Eukaryota</taxon>
        <taxon>Fungi</taxon>
        <taxon>Fungi incertae sedis</taxon>
        <taxon>Mucoromycota</taxon>
        <taxon>Mucoromycotina</taxon>
        <taxon>Mucoromycetes</taxon>
        <taxon>Mucorales</taxon>
        <taxon>Cunninghamellaceae</taxon>
        <taxon>Hesseltinella</taxon>
    </lineage>
</organism>
<dbReference type="PANTHER" id="PTHR48022:SF2">
    <property type="entry name" value="PLASTIDIC GLUCOSE TRANSPORTER 4"/>
    <property type="match status" value="1"/>
</dbReference>
<gene>
    <name evidence="11" type="ORF">DM01DRAFT_278679</name>
</gene>
<name>A0A1X2GTS8_9FUNG</name>
<dbReference type="SUPFAM" id="SSF103473">
    <property type="entry name" value="MFS general substrate transporter"/>
    <property type="match status" value="1"/>
</dbReference>
<proteinExistence type="inferred from homology"/>
<dbReference type="PRINTS" id="PR00171">
    <property type="entry name" value="SUGRTRNSPORT"/>
</dbReference>
<comment type="subcellular location">
    <subcellularLocation>
        <location evidence="1">Membrane</location>
        <topology evidence="1">Multi-pass membrane protein</topology>
    </subcellularLocation>
</comment>
<comment type="caution">
    <text evidence="11">The sequence shown here is derived from an EMBL/GenBank/DDBJ whole genome shotgun (WGS) entry which is preliminary data.</text>
</comment>
<evidence type="ECO:0000259" key="10">
    <source>
        <dbReference type="PROSITE" id="PS50850"/>
    </source>
</evidence>
<evidence type="ECO:0000313" key="11">
    <source>
        <dbReference type="EMBL" id="ORX61431.1"/>
    </source>
</evidence>
<dbReference type="STRING" id="101127.A0A1X2GTS8"/>
<dbReference type="GO" id="GO:0005351">
    <property type="term" value="F:carbohydrate:proton symporter activity"/>
    <property type="evidence" value="ECO:0007669"/>
    <property type="project" value="TreeGrafter"/>
</dbReference>
<dbReference type="InterPro" id="IPR036259">
    <property type="entry name" value="MFS_trans_sf"/>
</dbReference>
<feature type="domain" description="Major facilitator superfamily (MFS) profile" evidence="10">
    <location>
        <begin position="13"/>
        <end position="473"/>
    </location>
</feature>
<dbReference type="NCBIfam" id="TIGR00879">
    <property type="entry name" value="SP"/>
    <property type="match status" value="1"/>
</dbReference>
<feature type="transmembrane region" description="Helical" evidence="9">
    <location>
        <begin position="82"/>
        <end position="98"/>
    </location>
</feature>
<dbReference type="PROSITE" id="PS00216">
    <property type="entry name" value="SUGAR_TRANSPORT_1"/>
    <property type="match status" value="1"/>
</dbReference>
<dbReference type="PROSITE" id="PS50850">
    <property type="entry name" value="MFS"/>
    <property type="match status" value="1"/>
</dbReference>
<feature type="transmembrane region" description="Helical" evidence="9">
    <location>
        <begin position="265"/>
        <end position="286"/>
    </location>
</feature>
<dbReference type="InterPro" id="IPR003663">
    <property type="entry name" value="Sugar/inositol_transpt"/>
</dbReference>
<feature type="region of interest" description="Disordered" evidence="8">
    <location>
        <begin position="566"/>
        <end position="668"/>
    </location>
</feature>
<keyword evidence="6 9" id="KW-0472">Membrane</keyword>
<keyword evidence="3" id="KW-0813">Transport</keyword>
<dbReference type="InterPro" id="IPR005828">
    <property type="entry name" value="MFS_sugar_transport-like"/>
</dbReference>
<feature type="transmembrane region" description="Helical" evidence="9">
    <location>
        <begin position="383"/>
        <end position="407"/>
    </location>
</feature>
<reference evidence="11 12" key="1">
    <citation type="submission" date="2016-07" db="EMBL/GenBank/DDBJ databases">
        <title>Pervasive Adenine N6-methylation of Active Genes in Fungi.</title>
        <authorList>
            <consortium name="DOE Joint Genome Institute"/>
            <person name="Mondo S.J."/>
            <person name="Dannebaum R.O."/>
            <person name="Kuo R.C."/>
            <person name="Labutti K."/>
            <person name="Haridas S."/>
            <person name="Kuo A."/>
            <person name="Salamov A."/>
            <person name="Ahrendt S.R."/>
            <person name="Lipzen A."/>
            <person name="Sullivan W."/>
            <person name="Andreopoulos W.B."/>
            <person name="Clum A."/>
            <person name="Lindquist E."/>
            <person name="Daum C."/>
            <person name="Ramamoorthy G.K."/>
            <person name="Gryganskyi A."/>
            <person name="Culley D."/>
            <person name="Magnuson J.K."/>
            <person name="James T.Y."/>
            <person name="O'Malley M.A."/>
            <person name="Stajich J.E."/>
            <person name="Spatafora J.W."/>
            <person name="Visel A."/>
            <person name="Grigoriev I.V."/>
        </authorList>
    </citation>
    <scope>NUCLEOTIDE SEQUENCE [LARGE SCALE GENOMIC DNA]</scope>
    <source>
        <strain evidence="11 12">NRRL 3301</strain>
    </source>
</reference>
<comment type="similarity">
    <text evidence="2">Belongs to the major facilitator superfamily. Sugar transporter (TC 2.A.1.1) family.</text>
</comment>
<dbReference type="Gene3D" id="1.20.1250.20">
    <property type="entry name" value="MFS general substrate transporter like domains"/>
    <property type="match status" value="1"/>
</dbReference>
<feature type="transmembrane region" description="Helical" evidence="9">
    <location>
        <begin position="301"/>
        <end position="324"/>
    </location>
</feature>
<feature type="transmembrane region" description="Helical" evidence="9">
    <location>
        <begin position="448"/>
        <end position="469"/>
    </location>
</feature>
<feature type="transmembrane region" description="Helical" evidence="9">
    <location>
        <begin position="175"/>
        <end position="193"/>
    </location>
</feature>